<keyword evidence="5" id="KW-0378">Hydrolase</keyword>
<feature type="domain" description="Phospholipase/carboxylesterase/thioesterase" evidence="8">
    <location>
        <begin position="67"/>
        <end position="218"/>
    </location>
</feature>
<evidence type="ECO:0000256" key="5">
    <source>
        <dbReference type="ARBA" id="ARBA00022801"/>
    </source>
</evidence>
<name>B0CF00_ACAM1</name>
<dbReference type="PANTHER" id="PTHR38050:SF2">
    <property type="entry name" value="FERULOYL ESTERASE C-RELATED"/>
    <property type="match status" value="1"/>
</dbReference>
<keyword evidence="3" id="KW-0858">Xylan degradation</keyword>
<dbReference type="SUPFAM" id="SSF53474">
    <property type="entry name" value="alpha/beta-Hydrolases"/>
    <property type="match status" value="1"/>
</dbReference>
<protein>
    <submittedName>
        <fullName evidence="9">Esterase, putative</fullName>
    </submittedName>
</protein>
<dbReference type="InterPro" id="IPR003140">
    <property type="entry name" value="PLipase/COase/thioEstase"/>
</dbReference>
<dbReference type="EMBL" id="CP000828">
    <property type="protein sequence ID" value="ABW29397.1"/>
    <property type="molecule type" value="Genomic_DNA"/>
</dbReference>
<reference evidence="9 10" key="1">
    <citation type="journal article" date="2008" name="Proc. Natl. Acad. Sci. U.S.A.">
        <title>Niche adaptation and genome expansion in the chlorophyll d-producing cyanobacterium Acaryochloris marina.</title>
        <authorList>
            <person name="Swingley W.D."/>
            <person name="Chen M."/>
            <person name="Cheung P.C."/>
            <person name="Conrad A.L."/>
            <person name="Dejesa L.C."/>
            <person name="Hao J."/>
            <person name="Honchak B.M."/>
            <person name="Karbach L.E."/>
            <person name="Kurdoglu A."/>
            <person name="Lahiri S."/>
            <person name="Mastrian S.D."/>
            <person name="Miyashita H."/>
            <person name="Page L."/>
            <person name="Ramakrishna P."/>
            <person name="Satoh S."/>
            <person name="Sattley W.M."/>
            <person name="Shimada Y."/>
            <person name="Taylor H.L."/>
            <person name="Tomo T."/>
            <person name="Tsuchiya T."/>
            <person name="Wang Z.T."/>
            <person name="Raymond J."/>
            <person name="Mimuro M."/>
            <person name="Blankenship R.E."/>
            <person name="Touchman J.W."/>
        </authorList>
    </citation>
    <scope>NUCLEOTIDE SEQUENCE [LARGE SCALE GENOMIC DNA]</scope>
    <source>
        <strain evidence="10">MBIC 11017</strain>
    </source>
</reference>
<dbReference type="Pfam" id="PF02230">
    <property type="entry name" value="Abhydrolase_2"/>
    <property type="match status" value="1"/>
</dbReference>
<evidence type="ECO:0000313" key="9">
    <source>
        <dbReference type="EMBL" id="ABW29397.1"/>
    </source>
</evidence>
<dbReference type="GO" id="GO:0030600">
    <property type="term" value="F:feruloyl esterase activity"/>
    <property type="evidence" value="ECO:0007669"/>
    <property type="project" value="InterPro"/>
</dbReference>
<accession>B0CF00</accession>
<dbReference type="GO" id="GO:0045493">
    <property type="term" value="P:xylan catabolic process"/>
    <property type="evidence" value="ECO:0007669"/>
    <property type="project" value="UniProtKB-KW"/>
</dbReference>
<evidence type="ECO:0000259" key="8">
    <source>
        <dbReference type="Pfam" id="PF02230"/>
    </source>
</evidence>
<organism evidence="9 10">
    <name type="scientific">Acaryochloris marina (strain MBIC 11017)</name>
    <dbReference type="NCBI Taxonomy" id="329726"/>
    <lineage>
        <taxon>Bacteria</taxon>
        <taxon>Bacillati</taxon>
        <taxon>Cyanobacteriota</taxon>
        <taxon>Cyanophyceae</taxon>
        <taxon>Acaryochloridales</taxon>
        <taxon>Acaryochloridaceae</taxon>
        <taxon>Acaryochloris</taxon>
    </lineage>
</organism>
<dbReference type="GO" id="GO:0005576">
    <property type="term" value="C:extracellular region"/>
    <property type="evidence" value="ECO:0007669"/>
    <property type="project" value="UniProtKB-SubCell"/>
</dbReference>
<dbReference type="Gene3D" id="3.40.50.1820">
    <property type="entry name" value="alpha/beta hydrolase"/>
    <property type="match status" value="1"/>
</dbReference>
<dbReference type="AlphaFoldDB" id="B0CF00"/>
<dbReference type="PANTHER" id="PTHR38050">
    <property type="match status" value="1"/>
</dbReference>
<keyword evidence="6" id="KW-0119">Carbohydrate metabolism</keyword>
<dbReference type="eggNOG" id="COG3509">
    <property type="taxonomic scope" value="Bacteria"/>
</dbReference>
<keyword evidence="4" id="KW-0732">Signal</keyword>
<dbReference type="InterPro" id="IPR043595">
    <property type="entry name" value="FaeB/C/D"/>
</dbReference>
<keyword evidence="2" id="KW-0964">Secreted</keyword>
<evidence type="ECO:0000256" key="7">
    <source>
        <dbReference type="ARBA" id="ARBA00023326"/>
    </source>
</evidence>
<keyword evidence="10" id="KW-1185">Reference proteome</keyword>
<dbReference type="RefSeq" id="WP_012164719.1">
    <property type="nucleotide sequence ID" value="NC_009925.1"/>
</dbReference>
<evidence type="ECO:0000256" key="3">
    <source>
        <dbReference type="ARBA" id="ARBA00022651"/>
    </source>
</evidence>
<dbReference type="InterPro" id="IPR029058">
    <property type="entry name" value="AB_hydrolase_fold"/>
</dbReference>
<keyword evidence="7" id="KW-0624">Polysaccharide degradation</keyword>
<gene>
    <name evidence="9" type="ordered locus">AM1_4420</name>
</gene>
<comment type="subcellular location">
    <subcellularLocation>
        <location evidence="1">Secreted</location>
    </subcellularLocation>
</comment>
<dbReference type="KEGG" id="amr:AM1_4420"/>
<proteinExistence type="predicted"/>
<dbReference type="HOGENOM" id="CLU_027551_4_0_3"/>
<evidence type="ECO:0000313" key="10">
    <source>
        <dbReference type="Proteomes" id="UP000000268"/>
    </source>
</evidence>
<evidence type="ECO:0000256" key="1">
    <source>
        <dbReference type="ARBA" id="ARBA00004613"/>
    </source>
</evidence>
<dbReference type="Proteomes" id="UP000000268">
    <property type="component" value="Chromosome"/>
</dbReference>
<evidence type="ECO:0000256" key="4">
    <source>
        <dbReference type="ARBA" id="ARBA00022729"/>
    </source>
</evidence>
<evidence type="ECO:0000256" key="2">
    <source>
        <dbReference type="ARBA" id="ARBA00022525"/>
    </source>
</evidence>
<dbReference type="STRING" id="329726.AM1_4420"/>
<evidence type="ECO:0000256" key="6">
    <source>
        <dbReference type="ARBA" id="ARBA00023277"/>
    </source>
</evidence>
<sequence>MRRFEQAIGCGVCVMASSILLCVGCQASSITPPNSKIHSAKSLTERVRHEGIQRTYHIYLPEGFNRQKSLPLVLALHGGGGTGRQFDQALSQGQFKTIANQRGVILVFPDGMNRQWSDGRTQHLKRNKSHDDVGFISKVIDRMIDDYGVDAQRVYVTGISNGGFMSVRLALDLSDKITAIAPVTAQLPLALQHKTSNQPISVMIINGTEDPIVPYQGGHVRLFKFGRSRGEILSTANTIEHFRLRNNCHAKSKKTLLPNKDPNDNTRVEMEQYTGCADQTEVTLVKVIGGGHTWPGGAQYLRPKLIGRVSKDINASAMIIDFFLKHSR</sequence>